<reference evidence="1" key="1">
    <citation type="journal article" date="2019" name="bioRxiv">
        <title>The Genome of the Zebra Mussel, Dreissena polymorpha: A Resource for Invasive Species Research.</title>
        <authorList>
            <person name="McCartney M.A."/>
            <person name="Auch B."/>
            <person name="Kono T."/>
            <person name="Mallez S."/>
            <person name="Zhang Y."/>
            <person name="Obille A."/>
            <person name="Becker A."/>
            <person name="Abrahante J.E."/>
            <person name="Garbe J."/>
            <person name="Badalamenti J.P."/>
            <person name="Herman A."/>
            <person name="Mangelson H."/>
            <person name="Liachko I."/>
            <person name="Sullivan S."/>
            <person name="Sone E.D."/>
            <person name="Koren S."/>
            <person name="Silverstein K.A.T."/>
            <person name="Beckman K.B."/>
            <person name="Gohl D.M."/>
        </authorList>
    </citation>
    <scope>NUCLEOTIDE SEQUENCE</scope>
    <source>
        <strain evidence="1">Duluth1</strain>
        <tissue evidence="1">Whole animal</tissue>
    </source>
</reference>
<evidence type="ECO:0000313" key="2">
    <source>
        <dbReference type="Proteomes" id="UP000828390"/>
    </source>
</evidence>
<gene>
    <name evidence="1" type="ORF">DPMN_060840</name>
</gene>
<dbReference type="EMBL" id="JAIWYP010000013">
    <property type="protein sequence ID" value="KAH3718042.1"/>
    <property type="molecule type" value="Genomic_DNA"/>
</dbReference>
<organism evidence="1 2">
    <name type="scientific">Dreissena polymorpha</name>
    <name type="common">Zebra mussel</name>
    <name type="synonym">Mytilus polymorpha</name>
    <dbReference type="NCBI Taxonomy" id="45954"/>
    <lineage>
        <taxon>Eukaryota</taxon>
        <taxon>Metazoa</taxon>
        <taxon>Spiralia</taxon>
        <taxon>Lophotrochozoa</taxon>
        <taxon>Mollusca</taxon>
        <taxon>Bivalvia</taxon>
        <taxon>Autobranchia</taxon>
        <taxon>Heteroconchia</taxon>
        <taxon>Euheterodonta</taxon>
        <taxon>Imparidentia</taxon>
        <taxon>Neoheterodontei</taxon>
        <taxon>Myida</taxon>
        <taxon>Dreissenoidea</taxon>
        <taxon>Dreissenidae</taxon>
        <taxon>Dreissena</taxon>
    </lineage>
</organism>
<evidence type="ECO:0000313" key="1">
    <source>
        <dbReference type="EMBL" id="KAH3718042.1"/>
    </source>
</evidence>
<accession>A0A9D4C6H2</accession>
<proteinExistence type="predicted"/>
<name>A0A9D4C6H2_DREPO</name>
<reference evidence="1" key="2">
    <citation type="submission" date="2020-11" db="EMBL/GenBank/DDBJ databases">
        <authorList>
            <person name="McCartney M.A."/>
            <person name="Auch B."/>
            <person name="Kono T."/>
            <person name="Mallez S."/>
            <person name="Becker A."/>
            <person name="Gohl D.M."/>
            <person name="Silverstein K.A.T."/>
            <person name="Koren S."/>
            <person name="Bechman K.B."/>
            <person name="Herman A."/>
            <person name="Abrahante J.E."/>
            <person name="Garbe J."/>
        </authorList>
    </citation>
    <scope>NUCLEOTIDE SEQUENCE</scope>
    <source>
        <strain evidence="1">Duluth1</strain>
        <tissue evidence="1">Whole animal</tissue>
    </source>
</reference>
<dbReference type="AlphaFoldDB" id="A0A9D4C6H2"/>
<comment type="caution">
    <text evidence="1">The sequence shown here is derived from an EMBL/GenBank/DDBJ whole genome shotgun (WGS) entry which is preliminary data.</text>
</comment>
<protein>
    <submittedName>
        <fullName evidence="1">Uncharacterized protein</fullName>
    </submittedName>
</protein>
<keyword evidence="2" id="KW-1185">Reference proteome</keyword>
<dbReference type="Proteomes" id="UP000828390">
    <property type="component" value="Unassembled WGS sequence"/>
</dbReference>
<sequence>MIFQAYQCTKLIHGHSLMKGYDSHVSPCKKELVILHKYHILPQYIVHYQPNAGEFKYTVGIQQVSHSATVHCPLSAECWEFKYTVGIQQVSHSATVHRPLSAECWRIQIHSRYSTSITFCHSTSSTISRMQENSKTQ</sequence>